<gene>
    <name evidence="2" type="primary">madL</name>
    <name evidence="2" type="ORF">L0U89_09410</name>
</gene>
<dbReference type="Proteomes" id="UP001201449">
    <property type="component" value="Unassembled WGS sequence"/>
</dbReference>
<protein>
    <submittedName>
        <fullName evidence="2">Malonate transporter subunit MadL</fullName>
    </submittedName>
</protein>
<evidence type="ECO:0000256" key="1">
    <source>
        <dbReference type="SAM" id="Phobius"/>
    </source>
</evidence>
<dbReference type="InterPro" id="IPR004690">
    <property type="entry name" value="Maln_transptMadL"/>
</dbReference>
<reference evidence="2 3" key="1">
    <citation type="submission" date="2022-01" db="EMBL/GenBank/DDBJ databases">
        <title>Mariniradius saccharolyticus sp. nov., isolated from sediment of a river.</title>
        <authorList>
            <person name="Liu H."/>
        </authorList>
    </citation>
    <scope>NUCLEOTIDE SEQUENCE [LARGE SCALE GENOMIC DNA]</scope>
    <source>
        <strain evidence="2 3">RY-2</strain>
    </source>
</reference>
<proteinExistence type="predicted"/>
<organism evidence="2 3">
    <name type="scientific">Mariniradius sediminis</name>
    <dbReference type="NCBI Taxonomy" id="2909237"/>
    <lineage>
        <taxon>Bacteria</taxon>
        <taxon>Pseudomonadati</taxon>
        <taxon>Bacteroidota</taxon>
        <taxon>Cytophagia</taxon>
        <taxon>Cytophagales</taxon>
        <taxon>Cyclobacteriaceae</taxon>
        <taxon>Mariniradius</taxon>
    </lineage>
</organism>
<keyword evidence="1" id="KW-0472">Membrane</keyword>
<keyword evidence="1" id="KW-1133">Transmembrane helix</keyword>
<evidence type="ECO:0000313" key="2">
    <source>
        <dbReference type="EMBL" id="MCF1751285.1"/>
    </source>
</evidence>
<dbReference type="RefSeq" id="WP_234861277.1">
    <property type="nucleotide sequence ID" value="NZ_JAKEVZ010000006.1"/>
</dbReference>
<feature type="transmembrane region" description="Helical" evidence="1">
    <location>
        <begin position="34"/>
        <end position="51"/>
    </location>
</feature>
<name>A0ABS9BTA4_9BACT</name>
<dbReference type="NCBIfam" id="TIGR00807">
    <property type="entry name" value="malonate_madL"/>
    <property type="match status" value="1"/>
</dbReference>
<evidence type="ECO:0000313" key="3">
    <source>
        <dbReference type="Proteomes" id="UP001201449"/>
    </source>
</evidence>
<feature type="transmembrane region" description="Helical" evidence="1">
    <location>
        <begin position="63"/>
        <end position="82"/>
    </location>
</feature>
<accession>A0ABS9BTA4</accession>
<sequence length="119" mass="12883">MIIYGVALLALSFLLGQWMGEALGALLGIDANVGGVGFAMIILMLLKDWFLREGWMKKDMDAGIDFWGKMYIPVVIAMAASLNVKGAVSSGLLAVLAGFIPVAICFAVFPHMLRRFKTD</sequence>
<dbReference type="Pfam" id="PF03817">
    <property type="entry name" value="MadL"/>
    <property type="match status" value="1"/>
</dbReference>
<keyword evidence="3" id="KW-1185">Reference proteome</keyword>
<dbReference type="EMBL" id="JAKEVZ010000006">
    <property type="protein sequence ID" value="MCF1751285.1"/>
    <property type="molecule type" value="Genomic_DNA"/>
</dbReference>
<comment type="caution">
    <text evidence="2">The sequence shown here is derived from an EMBL/GenBank/DDBJ whole genome shotgun (WGS) entry which is preliminary data.</text>
</comment>
<feature type="transmembrane region" description="Helical" evidence="1">
    <location>
        <begin position="88"/>
        <end position="109"/>
    </location>
</feature>
<keyword evidence="1" id="KW-0812">Transmembrane</keyword>